<evidence type="ECO:0000256" key="1">
    <source>
        <dbReference type="SAM" id="MobiDB-lite"/>
    </source>
</evidence>
<dbReference type="EMBL" id="CAJEUB010000007">
    <property type="protein sequence ID" value="CAD1845895.1"/>
    <property type="molecule type" value="Genomic_DNA"/>
</dbReference>
<dbReference type="InterPro" id="IPR039638">
    <property type="entry name" value="MED33A/B"/>
</dbReference>
<feature type="region of interest" description="Disordered" evidence="1">
    <location>
        <begin position="1"/>
        <end position="26"/>
    </location>
</feature>
<organism evidence="2">
    <name type="scientific">Ananas comosus var. bracteatus</name>
    <name type="common">red pineapple</name>
    <dbReference type="NCBI Taxonomy" id="296719"/>
    <lineage>
        <taxon>Eukaryota</taxon>
        <taxon>Viridiplantae</taxon>
        <taxon>Streptophyta</taxon>
        <taxon>Embryophyta</taxon>
        <taxon>Tracheophyta</taxon>
        <taxon>Spermatophyta</taxon>
        <taxon>Magnoliopsida</taxon>
        <taxon>Liliopsida</taxon>
        <taxon>Poales</taxon>
        <taxon>Bromeliaceae</taxon>
        <taxon>Bromelioideae</taxon>
        <taxon>Ananas</taxon>
    </lineage>
</organism>
<dbReference type="AlphaFoldDB" id="A0A6V7QT18"/>
<feature type="compositionally biased region" description="Low complexity" evidence="1">
    <location>
        <begin position="11"/>
        <end position="26"/>
    </location>
</feature>
<evidence type="ECO:0000313" key="2">
    <source>
        <dbReference type="EMBL" id="CAD1845895.1"/>
    </source>
</evidence>
<proteinExistence type="predicted"/>
<gene>
    <name evidence="2" type="ORF">CB5_LOCUS29106</name>
</gene>
<dbReference type="PANTHER" id="PTHR33739:SF3">
    <property type="entry name" value="OS07G0681500 PROTEIN"/>
    <property type="match status" value="1"/>
</dbReference>
<name>A0A6V7QT18_ANACO</name>
<protein>
    <submittedName>
        <fullName evidence="2">Uncharacterized protein</fullName>
    </submittedName>
</protein>
<sequence>MTKGGVGQGNPSSTSSSSVSGSPVSSSEDALQRPVLPAWEFLEAVPFVLEAVLTACAHGRLSSRDLTTGLRDLVDFLPASLAAMVTYFSAEITRGIWKPVAMNGTDWPSPAATLHSVESEIKEILASAGVCVNSCYPRGMPPMLPLPMAALVSLTITFKLDKNSEYIHGVVGQALENCAGGAPGQACHHRIPLDPESPEMA</sequence>
<reference evidence="2" key="1">
    <citation type="submission" date="2020-07" db="EMBL/GenBank/DDBJ databases">
        <authorList>
            <person name="Lin J."/>
        </authorList>
    </citation>
    <scope>NUCLEOTIDE SEQUENCE</scope>
</reference>
<dbReference type="PANTHER" id="PTHR33739">
    <property type="entry name" value="OS07G0681500 PROTEIN"/>
    <property type="match status" value="1"/>
</dbReference>
<dbReference type="GO" id="GO:0016592">
    <property type="term" value="C:mediator complex"/>
    <property type="evidence" value="ECO:0007669"/>
    <property type="project" value="InterPro"/>
</dbReference>
<dbReference type="GO" id="GO:2000762">
    <property type="term" value="P:regulation of phenylpropanoid metabolic process"/>
    <property type="evidence" value="ECO:0007669"/>
    <property type="project" value="InterPro"/>
</dbReference>
<accession>A0A6V7QT18</accession>